<keyword evidence="1" id="KW-0560">Oxidoreductase</keyword>
<dbReference type="Proteomes" id="UP000829291">
    <property type="component" value="Chromosome 7"/>
</dbReference>
<dbReference type="GeneID" id="107216886"/>
<feature type="region of interest" description="Disordered" evidence="2">
    <location>
        <begin position="376"/>
        <end position="416"/>
    </location>
</feature>
<dbReference type="Pfam" id="PF00106">
    <property type="entry name" value="adh_short"/>
    <property type="match status" value="1"/>
</dbReference>
<feature type="compositionally biased region" description="Polar residues" evidence="2">
    <location>
        <begin position="386"/>
        <end position="416"/>
    </location>
</feature>
<dbReference type="InterPro" id="IPR002347">
    <property type="entry name" value="SDR_fam"/>
</dbReference>
<proteinExistence type="predicted"/>
<reference evidence="4" key="1">
    <citation type="submission" date="2025-08" db="UniProtKB">
        <authorList>
            <consortium name="RefSeq"/>
        </authorList>
    </citation>
    <scope>IDENTIFICATION</scope>
    <source>
        <tissue evidence="4">Thorax and Abdomen</tissue>
    </source>
</reference>
<organism evidence="4">
    <name type="scientific">Neodiprion lecontei</name>
    <name type="common">Redheaded pine sawfly</name>
    <dbReference type="NCBI Taxonomy" id="441921"/>
    <lineage>
        <taxon>Eukaryota</taxon>
        <taxon>Metazoa</taxon>
        <taxon>Ecdysozoa</taxon>
        <taxon>Arthropoda</taxon>
        <taxon>Hexapoda</taxon>
        <taxon>Insecta</taxon>
        <taxon>Pterygota</taxon>
        <taxon>Neoptera</taxon>
        <taxon>Endopterygota</taxon>
        <taxon>Hymenoptera</taxon>
        <taxon>Tenthredinoidea</taxon>
        <taxon>Diprionidae</taxon>
        <taxon>Diprioninae</taxon>
        <taxon>Neodiprion</taxon>
    </lineage>
</organism>
<dbReference type="InParanoid" id="A0A6J0B695"/>
<dbReference type="PROSITE" id="PS00061">
    <property type="entry name" value="ADH_SHORT"/>
    <property type="match status" value="1"/>
</dbReference>
<dbReference type="PANTHER" id="PTHR43313">
    <property type="entry name" value="SHORT-CHAIN DEHYDROGENASE/REDUCTASE FAMILY 9C"/>
    <property type="match status" value="1"/>
</dbReference>
<dbReference type="CTD" id="43512"/>
<dbReference type="AlphaFoldDB" id="A0A6J0B695"/>
<dbReference type="GO" id="GO:0016491">
    <property type="term" value="F:oxidoreductase activity"/>
    <property type="evidence" value="ECO:0007669"/>
    <property type="project" value="UniProtKB-KW"/>
</dbReference>
<evidence type="ECO:0000256" key="2">
    <source>
        <dbReference type="SAM" id="MobiDB-lite"/>
    </source>
</evidence>
<dbReference type="OrthoDB" id="294295at2759"/>
<dbReference type="PANTHER" id="PTHR43313:SF36">
    <property type="entry name" value="D-BETA-HYDROXYBUTYRATE DEHYDROGENASE, MITOCHONDRIAL"/>
    <property type="match status" value="1"/>
</dbReference>
<dbReference type="PRINTS" id="PR00081">
    <property type="entry name" value="GDHRDH"/>
</dbReference>
<dbReference type="KEGG" id="nlo:107216886"/>
<dbReference type="FunCoup" id="A0A6J0B695">
    <property type="interactions" value="16"/>
</dbReference>
<dbReference type="SUPFAM" id="SSF51735">
    <property type="entry name" value="NAD(P)-binding Rossmann-fold domains"/>
    <property type="match status" value="1"/>
</dbReference>
<sequence length="416" mass="46651">MKALQIWSRKLYLKSLTLGLGSTAGLFCLYESGHRLVATTITVLGLGTAYLRWRNATRLPIHSKHAVIVTGCDSGLGYSLALHCRALDATVIAGVLQPDGLGARDLTRNGINVIPLDITRSESIAQFGTEARELMAQEKLDLRALVNNAGMMIFGEFEWQTEEQMRRQVEVNLLGTMGITKELMPDVRSTRSRIIVVTSHCSSQPLPGVATYAATKAALSAWTTALRIEVSKYGVEVVCFVPGSFTKDSNLLSRQSKYFADMANAMKPEARSFYGSYFTRYSRYLSEMSREIAPHKIEDPLLYQTFDGALMDVYPRSVYKCEPWRYTFYHLLFSTTPTFVRDRLVEKFVSMPRWNSSMEEAEESAMVPELENVKPYQSDLMPNDETVPSSVKSIPEDVSTQKSDLNNLTKGNNLPR</sequence>
<dbReference type="InterPro" id="IPR036291">
    <property type="entry name" value="NAD(P)-bd_dom_sf"/>
</dbReference>
<accession>A0A6J0B695</accession>
<dbReference type="Gene3D" id="3.40.50.720">
    <property type="entry name" value="NAD(P)-binding Rossmann-like Domain"/>
    <property type="match status" value="1"/>
</dbReference>
<name>A0A6J0B695_NEOLC</name>
<keyword evidence="3" id="KW-1185">Reference proteome</keyword>
<evidence type="ECO:0000256" key="1">
    <source>
        <dbReference type="ARBA" id="ARBA00023002"/>
    </source>
</evidence>
<protein>
    <submittedName>
        <fullName evidence="4">Retinol dehydrogenase 7</fullName>
    </submittedName>
</protein>
<dbReference type="GO" id="GO:0008202">
    <property type="term" value="P:steroid metabolic process"/>
    <property type="evidence" value="ECO:0007669"/>
    <property type="project" value="TreeGrafter"/>
</dbReference>
<dbReference type="RefSeq" id="XP_015509692.1">
    <property type="nucleotide sequence ID" value="XM_015654206.2"/>
</dbReference>
<evidence type="ECO:0000313" key="4">
    <source>
        <dbReference type="RefSeq" id="XP_015509692.1"/>
    </source>
</evidence>
<evidence type="ECO:0000313" key="3">
    <source>
        <dbReference type="Proteomes" id="UP000829291"/>
    </source>
</evidence>
<dbReference type="InterPro" id="IPR020904">
    <property type="entry name" value="Sc_DH/Rdtase_CS"/>
</dbReference>
<gene>
    <name evidence="4" type="primary">LOC107216886</name>
</gene>